<feature type="transmembrane region" description="Helical" evidence="6">
    <location>
        <begin position="293"/>
        <end position="316"/>
    </location>
</feature>
<feature type="transmembrane region" description="Helical" evidence="6">
    <location>
        <begin position="155"/>
        <end position="176"/>
    </location>
</feature>
<evidence type="ECO:0000256" key="5">
    <source>
        <dbReference type="ARBA" id="ARBA00023136"/>
    </source>
</evidence>
<dbReference type="Proteomes" id="UP000320184">
    <property type="component" value="Unassembled WGS sequence"/>
</dbReference>
<keyword evidence="4 6" id="KW-1133">Transmembrane helix</keyword>
<proteinExistence type="predicted"/>
<comment type="subcellular location">
    <subcellularLocation>
        <location evidence="1">Cell membrane</location>
        <topology evidence="1">Multi-pass membrane protein</topology>
    </subcellularLocation>
</comment>
<gene>
    <name evidence="7" type="ORF">E6K73_04615</name>
</gene>
<evidence type="ECO:0000256" key="3">
    <source>
        <dbReference type="ARBA" id="ARBA00022692"/>
    </source>
</evidence>
<keyword evidence="3 6" id="KW-0812">Transmembrane</keyword>
<feature type="transmembrane region" description="Helical" evidence="6">
    <location>
        <begin position="12"/>
        <end position="30"/>
    </location>
</feature>
<dbReference type="NCBIfam" id="TIGR00374">
    <property type="entry name" value="flippase-like domain"/>
    <property type="match status" value="1"/>
</dbReference>
<feature type="transmembrane region" description="Helical" evidence="6">
    <location>
        <begin position="216"/>
        <end position="238"/>
    </location>
</feature>
<sequence>MNLRATARPRTIAMVLVKLGLSAGLMTFLFARIPFGSLSATLRHADRMGLAAACLLMLGSNVLGSYQWARLLAAVGIRIPFWKVCAYFHVGLFFNNFLPANIGGDIARVFDASRHGPNRAAAFSTVVMDRVIGTVALAGLALLTTLPAIDRFHLTVIYLLLVAFFGFSVILVWAVFHPRLLPGMEGVLQRVGLGALKPHLEEMASRFKSFRERPGLFFALLGVAAIVQLSRIGVHVLVARALDIRTPIHYFFLFVPLLAVIVTLPISFNGIGVREGAGILLFGLAGVDRTRAFSLQFTTYLVAVAVSLIGGLVFLARLPGRAAEARQERRTS</sequence>
<feature type="transmembrane region" description="Helical" evidence="6">
    <location>
        <begin position="50"/>
        <end position="69"/>
    </location>
</feature>
<accession>A0A538SKK1</accession>
<protein>
    <submittedName>
        <fullName evidence="7">Flippase-like domain-containing protein</fullName>
    </submittedName>
</protein>
<reference evidence="7 8" key="1">
    <citation type="journal article" date="2019" name="Nat. Microbiol.">
        <title>Mediterranean grassland soil C-N compound turnover is dependent on rainfall and depth, and is mediated by genomically divergent microorganisms.</title>
        <authorList>
            <person name="Diamond S."/>
            <person name="Andeer P.F."/>
            <person name="Li Z."/>
            <person name="Crits-Christoph A."/>
            <person name="Burstein D."/>
            <person name="Anantharaman K."/>
            <person name="Lane K.R."/>
            <person name="Thomas B.C."/>
            <person name="Pan C."/>
            <person name="Northen T.R."/>
            <person name="Banfield J.F."/>
        </authorList>
    </citation>
    <scope>NUCLEOTIDE SEQUENCE [LARGE SCALE GENOMIC DNA]</scope>
    <source>
        <strain evidence="7">WS_3</strain>
    </source>
</reference>
<dbReference type="Pfam" id="PF03706">
    <property type="entry name" value="LPG_synthase_TM"/>
    <property type="match status" value="1"/>
</dbReference>
<keyword evidence="5 6" id="KW-0472">Membrane</keyword>
<dbReference type="EMBL" id="VBOT01000052">
    <property type="protein sequence ID" value="TMQ51900.1"/>
    <property type="molecule type" value="Genomic_DNA"/>
</dbReference>
<evidence type="ECO:0000256" key="2">
    <source>
        <dbReference type="ARBA" id="ARBA00022475"/>
    </source>
</evidence>
<keyword evidence="2" id="KW-1003">Cell membrane</keyword>
<dbReference type="InterPro" id="IPR022791">
    <property type="entry name" value="L-PG_synthase/AglD"/>
</dbReference>
<comment type="caution">
    <text evidence="7">The sequence shown here is derived from an EMBL/GenBank/DDBJ whole genome shotgun (WGS) entry which is preliminary data.</text>
</comment>
<evidence type="ECO:0000313" key="7">
    <source>
        <dbReference type="EMBL" id="TMQ51900.1"/>
    </source>
</evidence>
<evidence type="ECO:0000313" key="8">
    <source>
        <dbReference type="Proteomes" id="UP000320184"/>
    </source>
</evidence>
<dbReference type="PANTHER" id="PTHR40277:SF1">
    <property type="entry name" value="BLL5419 PROTEIN"/>
    <property type="match status" value="1"/>
</dbReference>
<dbReference type="GO" id="GO:0005886">
    <property type="term" value="C:plasma membrane"/>
    <property type="evidence" value="ECO:0007669"/>
    <property type="project" value="UniProtKB-SubCell"/>
</dbReference>
<evidence type="ECO:0000256" key="4">
    <source>
        <dbReference type="ARBA" id="ARBA00022989"/>
    </source>
</evidence>
<feature type="transmembrane region" description="Helical" evidence="6">
    <location>
        <begin position="81"/>
        <end position="100"/>
    </location>
</feature>
<evidence type="ECO:0000256" key="6">
    <source>
        <dbReference type="SAM" id="Phobius"/>
    </source>
</evidence>
<name>A0A538SKK1_UNCEI</name>
<dbReference type="AlphaFoldDB" id="A0A538SKK1"/>
<feature type="transmembrane region" description="Helical" evidence="6">
    <location>
        <begin position="250"/>
        <end position="273"/>
    </location>
</feature>
<feature type="transmembrane region" description="Helical" evidence="6">
    <location>
        <begin position="120"/>
        <end position="143"/>
    </location>
</feature>
<organism evidence="7 8">
    <name type="scientific">Eiseniibacteriota bacterium</name>
    <dbReference type="NCBI Taxonomy" id="2212470"/>
    <lineage>
        <taxon>Bacteria</taxon>
        <taxon>Candidatus Eiseniibacteriota</taxon>
    </lineage>
</organism>
<dbReference type="PANTHER" id="PTHR40277">
    <property type="entry name" value="BLL5419 PROTEIN"/>
    <property type="match status" value="1"/>
</dbReference>
<evidence type="ECO:0000256" key="1">
    <source>
        <dbReference type="ARBA" id="ARBA00004651"/>
    </source>
</evidence>